<dbReference type="Pfam" id="PF00534">
    <property type="entry name" value="Glycos_transf_1"/>
    <property type="match status" value="1"/>
</dbReference>
<evidence type="ECO:0000313" key="4">
    <source>
        <dbReference type="Proteomes" id="UP000552700"/>
    </source>
</evidence>
<dbReference type="InterPro" id="IPR050194">
    <property type="entry name" value="Glycosyltransferase_grp1"/>
</dbReference>
<sequence>MTMRIVDVCAFYSPHGGGVKTYVEQKLRASRPGEQQIVLVVPGAQDAVIPQESGGFIRVVKAPLFPLDRRYRYFRDETALHDVLDALAPDLVEVSSPWSSPAMVARWRGRVPRALIMHADPLSAYAYRWFSGVMKRNQIDRQFDWFWRHLRRLDDQFDIVICANGHLGRRLVEGGLKKVQVVPMGVQPNLFSPCLRDIRLRARMLARCGLDERATLLVAMGRHGKEKRWPMVFQGVTAAGFGNPVGLILFGDGRSRASVVRAAAHNPHIHLAAPVSDRHMLASILASSDALVHGCEAETFCMAAAEARASGLPIVVPNYGGAADQFVPGQGALFTAGSAASLADALRHFLAGNVFGAREAAVAQADSIPSMDMHFQRLFSLYLQQRDRISNAA</sequence>
<gene>
    <name evidence="3" type="ORF">FHS92_002374</name>
</gene>
<dbReference type="RefSeq" id="WP_246351951.1">
    <property type="nucleotide sequence ID" value="NZ_JACIJP010000003.1"/>
</dbReference>
<dbReference type="EC" id="2.4.1.-" evidence="3"/>
<name>A0A841J081_9SPHN</name>
<keyword evidence="4" id="KW-1185">Reference proteome</keyword>
<dbReference type="InterPro" id="IPR001296">
    <property type="entry name" value="Glyco_trans_1"/>
</dbReference>
<dbReference type="PANTHER" id="PTHR45947">
    <property type="entry name" value="SULFOQUINOVOSYL TRANSFERASE SQD2"/>
    <property type="match status" value="1"/>
</dbReference>
<reference evidence="3 4" key="1">
    <citation type="submission" date="2020-08" db="EMBL/GenBank/DDBJ databases">
        <title>Genomic Encyclopedia of Type Strains, Phase IV (KMG-IV): sequencing the most valuable type-strain genomes for metagenomic binning, comparative biology and taxonomic classification.</title>
        <authorList>
            <person name="Goeker M."/>
        </authorList>
    </citation>
    <scope>NUCLEOTIDE SEQUENCE [LARGE SCALE GENOMIC DNA]</scope>
    <source>
        <strain evidence="3 4">DSM 102255</strain>
    </source>
</reference>
<dbReference type="GO" id="GO:0016757">
    <property type="term" value="F:glycosyltransferase activity"/>
    <property type="evidence" value="ECO:0007669"/>
    <property type="project" value="UniProtKB-KW"/>
</dbReference>
<evidence type="ECO:0000313" key="3">
    <source>
        <dbReference type="EMBL" id="MBB6124629.1"/>
    </source>
</evidence>
<accession>A0A841J081</accession>
<dbReference type="AlphaFoldDB" id="A0A841J081"/>
<keyword evidence="3" id="KW-0808">Transferase</keyword>
<dbReference type="Pfam" id="PF13439">
    <property type="entry name" value="Glyco_transf_4"/>
    <property type="match status" value="1"/>
</dbReference>
<dbReference type="SUPFAM" id="SSF53756">
    <property type="entry name" value="UDP-Glycosyltransferase/glycogen phosphorylase"/>
    <property type="match status" value="1"/>
</dbReference>
<feature type="domain" description="Glycosyl transferase family 1" evidence="1">
    <location>
        <begin position="212"/>
        <end position="353"/>
    </location>
</feature>
<organism evidence="3 4">
    <name type="scientific">Sphingobium subterraneum</name>
    <dbReference type="NCBI Taxonomy" id="627688"/>
    <lineage>
        <taxon>Bacteria</taxon>
        <taxon>Pseudomonadati</taxon>
        <taxon>Pseudomonadota</taxon>
        <taxon>Alphaproteobacteria</taxon>
        <taxon>Sphingomonadales</taxon>
        <taxon>Sphingomonadaceae</taxon>
        <taxon>Sphingobium</taxon>
    </lineage>
</organism>
<keyword evidence="3" id="KW-0328">Glycosyltransferase</keyword>
<evidence type="ECO:0000259" key="1">
    <source>
        <dbReference type="Pfam" id="PF00534"/>
    </source>
</evidence>
<comment type="caution">
    <text evidence="3">The sequence shown here is derived from an EMBL/GenBank/DDBJ whole genome shotgun (WGS) entry which is preliminary data.</text>
</comment>
<dbReference type="EMBL" id="JACIJP010000003">
    <property type="protein sequence ID" value="MBB6124629.1"/>
    <property type="molecule type" value="Genomic_DNA"/>
</dbReference>
<dbReference type="PANTHER" id="PTHR45947:SF3">
    <property type="entry name" value="SULFOQUINOVOSYL TRANSFERASE SQD2"/>
    <property type="match status" value="1"/>
</dbReference>
<proteinExistence type="predicted"/>
<dbReference type="Proteomes" id="UP000552700">
    <property type="component" value="Unassembled WGS sequence"/>
</dbReference>
<protein>
    <submittedName>
        <fullName evidence="3">Alpha-1,6-mannosyltransferase</fullName>
        <ecNumber evidence="3">2.4.1.-</ecNumber>
    </submittedName>
</protein>
<evidence type="ECO:0000259" key="2">
    <source>
        <dbReference type="Pfam" id="PF13439"/>
    </source>
</evidence>
<feature type="domain" description="Glycosyltransferase subfamily 4-like N-terminal" evidence="2">
    <location>
        <begin position="17"/>
        <end position="188"/>
    </location>
</feature>
<dbReference type="Gene3D" id="3.40.50.2000">
    <property type="entry name" value="Glycogen Phosphorylase B"/>
    <property type="match status" value="2"/>
</dbReference>
<dbReference type="InterPro" id="IPR028098">
    <property type="entry name" value="Glyco_trans_4-like_N"/>
</dbReference>